<evidence type="ECO:0000256" key="20">
    <source>
        <dbReference type="SAM" id="Phobius"/>
    </source>
</evidence>
<dbReference type="GO" id="GO:0008284">
    <property type="term" value="P:positive regulation of cell population proliferation"/>
    <property type="evidence" value="ECO:0007669"/>
    <property type="project" value="TreeGrafter"/>
</dbReference>
<proteinExistence type="inferred from homology"/>
<evidence type="ECO:0000256" key="6">
    <source>
        <dbReference type="ARBA" id="ARBA00022741"/>
    </source>
</evidence>
<dbReference type="SUPFAM" id="SSF52058">
    <property type="entry name" value="L domain-like"/>
    <property type="match status" value="2"/>
</dbReference>
<feature type="region of interest" description="Disordered" evidence="19">
    <location>
        <begin position="1320"/>
        <end position="1361"/>
    </location>
</feature>
<evidence type="ECO:0000259" key="23">
    <source>
        <dbReference type="PROSITE" id="PS51379"/>
    </source>
</evidence>
<keyword evidence="4 15" id="KW-0808">Transferase</keyword>
<evidence type="ECO:0000256" key="21">
    <source>
        <dbReference type="SAM" id="SignalP"/>
    </source>
</evidence>
<keyword evidence="13" id="KW-0325">Glycoprotein</keyword>
<dbReference type="GO" id="GO:0009966">
    <property type="term" value="P:regulation of signal transduction"/>
    <property type="evidence" value="ECO:0007669"/>
    <property type="project" value="UniProtKB-ARBA"/>
</dbReference>
<evidence type="ECO:0000256" key="7">
    <source>
        <dbReference type="ARBA" id="ARBA00022777"/>
    </source>
</evidence>
<dbReference type="Gene3D" id="2.10.220.10">
    <property type="entry name" value="Hormone Receptor, Insulin-like Growth Factor Receptor 1, Chain A, domain 2"/>
    <property type="match status" value="4"/>
</dbReference>
<dbReference type="CDD" id="cd00064">
    <property type="entry name" value="FU"/>
    <property type="match status" value="5"/>
</dbReference>
<dbReference type="Gene3D" id="3.80.20.20">
    <property type="entry name" value="Receptor L-domain"/>
    <property type="match status" value="2"/>
</dbReference>
<feature type="compositionally biased region" description="Basic and acidic residues" evidence="19">
    <location>
        <begin position="1352"/>
        <end position="1361"/>
    </location>
</feature>
<evidence type="ECO:0000256" key="17">
    <source>
        <dbReference type="PIRSR" id="PIRSR000619-2"/>
    </source>
</evidence>
<dbReference type="InterPro" id="IPR001245">
    <property type="entry name" value="Ser-Thr/Tyr_kinase_cat_dom"/>
</dbReference>
<dbReference type="SMART" id="SM00219">
    <property type="entry name" value="TyrKc"/>
    <property type="match status" value="1"/>
</dbReference>
<evidence type="ECO:0000256" key="8">
    <source>
        <dbReference type="ARBA" id="ARBA00022840"/>
    </source>
</evidence>
<evidence type="ECO:0000256" key="19">
    <source>
        <dbReference type="SAM" id="MobiDB-lite"/>
    </source>
</evidence>
<keyword evidence="12 15" id="KW-0675">Receptor</keyword>
<dbReference type="InterPro" id="IPR011009">
    <property type="entry name" value="Kinase-like_dom_sf"/>
</dbReference>
<feature type="binding site" evidence="17 18">
    <location>
        <position position="902"/>
    </location>
    <ligand>
        <name>ATP</name>
        <dbReference type="ChEBI" id="CHEBI:30616"/>
    </ligand>
</feature>
<dbReference type="CDD" id="cd05057">
    <property type="entry name" value="PTKc_EGFR_like"/>
    <property type="match status" value="1"/>
</dbReference>
<evidence type="ECO:0000256" key="3">
    <source>
        <dbReference type="ARBA" id="ARBA00022553"/>
    </source>
</evidence>
<evidence type="ECO:0000256" key="11">
    <source>
        <dbReference type="ARBA" id="ARBA00023137"/>
    </source>
</evidence>
<dbReference type="GO" id="GO:0004714">
    <property type="term" value="F:transmembrane receptor protein tyrosine kinase activity"/>
    <property type="evidence" value="ECO:0007669"/>
    <property type="project" value="UniProtKB-EC"/>
</dbReference>
<organism evidence="24">
    <name type="scientific">Xenopsylla cheopis</name>
    <name type="common">Oriental rat flea</name>
    <name type="synonym">Pulex cheopis</name>
    <dbReference type="NCBI Taxonomy" id="163159"/>
    <lineage>
        <taxon>Eukaryota</taxon>
        <taxon>Metazoa</taxon>
        <taxon>Ecdysozoa</taxon>
        <taxon>Arthropoda</taxon>
        <taxon>Hexapoda</taxon>
        <taxon>Insecta</taxon>
        <taxon>Pterygota</taxon>
        <taxon>Neoptera</taxon>
        <taxon>Endopterygota</taxon>
        <taxon>Siphonaptera</taxon>
        <taxon>Pulicidae</taxon>
        <taxon>Xenopsyllinae</taxon>
        <taxon>Xenopsylla</taxon>
    </lineage>
</organism>
<dbReference type="InterPro" id="IPR036941">
    <property type="entry name" value="Rcpt_L-dom_sf"/>
</dbReference>
<evidence type="ECO:0000256" key="10">
    <source>
        <dbReference type="ARBA" id="ARBA00023136"/>
    </source>
</evidence>
<dbReference type="FunFam" id="2.10.220.10:FF:000001">
    <property type="entry name" value="Receptor protein-tyrosine kinase"/>
    <property type="match status" value="1"/>
</dbReference>
<dbReference type="InterPro" id="IPR050122">
    <property type="entry name" value="RTK"/>
</dbReference>
<dbReference type="SUPFAM" id="SSF57184">
    <property type="entry name" value="Growth factor receptor domain"/>
    <property type="match status" value="3"/>
</dbReference>
<feature type="signal peptide" evidence="21">
    <location>
        <begin position="1"/>
        <end position="22"/>
    </location>
</feature>
<evidence type="ECO:0000256" key="4">
    <source>
        <dbReference type="ARBA" id="ARBA00022679"/>
    </source>
</evidence>
<dbReference type="FunFam" id="3.30.200.20:FF:000422">
    <property type="entry name" value="Receptor protein-tyrosine kinase"/>
    <property type="match status" value="1"/>
</dbReference>
<evidence type="ECO:0000256" key="2">
    <source>
        <dbReference type="ARBA" id="ARBA00022473"/>
    </source>
</evidence>
<dbReference type="InterPro" id="IPR000494">
    <property type="entry name" value="Rcpt_L-dom"/>
</dbReference>
<dbReference type="PANTHER" id="PTHR24416:SF566">
    <property type="entry name" value="EPIDERMAL GROWTH FACTOR RECEPTOR"/>
    <property type="match status" value="1"/>
</dbReference>
<dbReference type="SMART" id="SM00261">
    <property type="entry name" value="FU"/>
    <property type="match status" value="7"/>
</dbReference>
<dbReference type="Pfam" id="PF00757">
    <property type="entry name" value="Furin-like"/>
    <property type="match status" value="1"/>
</dbReference>
<dbReference type="PROSITE" id="PS51379">
    <property type="entry name" value="4FE4S_FER_2"/>
    <property type="match status" value="1"/>
</dbReference>
<dbReference type="InterPro" id="IPR006212">
    <property type="entry name" value="Furin_repeat"/>
</dbReference>
<dbReference type="PROSITE" id="PS00109">
    <property type="entry name" value="PROTEIN_KINASE_TYR"/>
    <property type="match status" value="1"/>
</dbReference>
<feature type="binding site" evidence="17">
    <location>
        <begin position="875"/>
        <end position="883"/>
    </location>
    <ligand>
        <name>ATP</name>
        <dbReference type="ChEBI" id="CHEBI:30616"/>
    </ligand>
</feature>
<dbReference type="InterPro" id="IPR032778">
    <property type="entry name" value="GF_recep_IV"/>
</dbReference>
<keyword evidence="21" id="KW-0732">Signal</keyword>
<feature type="domain" description="4Fe-4S ferredoxin-type" evidence="23">
    <location>
        <begin position="315"/>
        <end position="345"/>
    </location>
</feature>
<feature type="domain" description="Protein kinase" evidence="22">
    <location>
        <begin position="869"/>
        <end position="1138"/>
    </location>
</feature>
<dbReference type="InterPro" id="IPR000719">
    <property type="entry name" value="Prot_kinase_dom"/>
</dbReference>
<feature type="chain" id="PRO_5027064249" description="Receptor protein-tyrosine kinase" evidence="21">
    <location>
        <begin position="23"/>
        <end position="1381"/>
    </location>
</feature>
<dbReference type="Pfam" id="PF14843">
    <property type="entry name" value="GF_recep_IV"/>
    <property type="match status" value="1"/>
</dbReference>
<dbReference type="Pfam" id="PF01030">
    <property type="entry name" value="Recep_L_domain"/>
    <property type="match status" value="2"/>
</dbReference>
<dbReference type="PROSITE" id="PS00107">
    <property type="entry name" value="PROTEIN_KINASE_ATP"/>
    <property type="match status" value="1"/>
</dbReference>
<dbReference type="GO" id="GO:0043066">
    <property type="term" value="P:negative regulation of apoptotic process"/>
    <property type="evidence" value="ECO:0007669"/>
    <property type="project" value="TreeGrafter"/>
</dbReference>
<dbReference type="InterPro" id="IPR009030">
    <property type="entry name" value="Growth_fac_rcpt_cys_sf"/>
</dbReference>
<evidence type="ECO:0000256" key="14">
    <source>
        <dbReference type="ARBA" id="ARBA00051243"/>
    </source>
</evidence>
<dbReference type="InterPro" id="IPR008266">
    <property type="entry name" value="Tyr_kinase_AS"/>
</dbReference>
<evidence type="ECO:0000259" key="22">
    <source>
        <dbReference type="PROSITE" id="PS50011"/>
    </source>
</evidence>
<reference evidence="24" key="1">
    <citation type="submission" date="2020-03" db="EMBL/GenBank/DDBJ databases">
        <title>Transcriptomic Profiling of the Digestive Tract of the Rat Flea, Xenopsylla cheopis, Following Blood Feeding and Infection with Yersinia pestis.</title>
        <authorList>
            <person name="Bland D.M."/>
            <person name="Martens C.A."/>
            <person name="Virtaneva K."/>
            <person name="Kanakabandi K."/>
            <person name="Long D."/>
            <person name="Rosenke R."/>
            <person name="Saturday G.A."/>
            <person name="Hoyt F.H."/>
            <person name="Bruno D.P."/>
            <person name="Ribeiro J.M.C."/>
            <person name="Hinnebusch J."/>
        </authorList>
    </citation>
    <scope>NUCLEOTIDE SEQUENCE</scope>
</reference>
<dbReference type="GO" id="GO:0043235">
    <property type="term" value="C:receptor complex"/>
    <property type="evidence" value="ECO:0007669"/>
    <property type="project" value="TreeGrafter"/>
</dbReference>
<dbReference type="InterPro" id="IPR020635">
    <property type="entry name" value="Tyr_kinase_cat_dom"/>
</dbReference>
<keyword evidence="3" id="KW-0597">Phosphoprotein</keyword>
<comment type="catalytic activity">
    <reaction evidence="14">
        <text>L-tyrosyl-[protein] + ATP = O-phospho-L-tyrosyl-[protein] + ADP + H(+)</text>
        <dbReference type="Rhea" id="RHEA:10596"/>
        <dbReference type="Rhea" id="RHEA-COMP:10136"/>
        <dbReference type="Rhea" id="RHEA-COMP:20101"/>
        <dbReference type="ChEBI" id="CHEBI:15378"/>
        <dbReference type="ChEBI" id="CHEBI:30616"/>
        <dbReference type="ChEBI" id="CHEBI:46858"/>
        <dbReference type="ChEBI" id="CHEBI:61978"/>
        <dbReference type="ChEBI" id="CHEBI:456216"/>
        <dbReference type="EC" id="2.7.10.1"/>
    </reaction>
</comment>
<accession>A0A6M2E1D4</accession>
<dbReference type="GO" id="GO:0022008">
    <property type="term" value="P:neurogenesis"/>
    <property type="evidence" value="ECO:0007669"/>
    <property type="project" value="TreeGrafter"/>
</dbReference>
<name>A0A6M2E1D4_XENCH</name>
<dbReference type="FunFam" id="1.10.510.10:FF:000233">
    <property type="entry name" value="receptor tyrosine-protein kinase erbB-3"/>
    <property type="match status" value="1"/>
</dbReference>
<evidence type="ECO:0000256" key="1">
    <source>
        <dbReference type="ARBA" id="ARBA00004479"/>
    </source>
</evidence>
<dbReference type="InterPro" id="IPR016245">
    <property type="entry name" value="Tyr_kinase_EGF/ERB/XmrK_rcpt"/>
</dbReference>
<dbReference type="GO" id="GO:0009925">
    <property type="term" value="C:basal plasma membrane"/>
    <property type="evidence" value="ECO:0007669"/>
    <property type="project" value="TreeGrafter"/>
</dbReference>
<evidence type="ECO:0000256" key="12">
    <source>
        <dbReference type="ARBA" id="ARBA00023170"/>
    </source>
</evidence>
<dbReference type="PROSITE" id="PS50011">
    <property type="entry name" value="PROTEIN_KINASE_DOM"/>
    <property type="match status" value="1"/>
</dbReference>
<feature type="active site" description="Proton acceptor" evidence="16">
    <location>
        <position position="994"/>
    </location>
</feature>
<dbReference type="GO" id="GO:0038127">
    <property type="term" value="P:ERBB signaling pathway"/>
    <property type="evidence" value="ECO:0007669"/>
    <property type="project" value="UniProtKB-ARBA"/>
</dbReference>
<dbReference type="Pfam" id="PF07714">
    <property type="entry name" value="PK_Tyr_Ser-Thr"/>
    <property type="match status" value="1"/>
</dbReference>
<comment type="subcellular location">
    <subcellularLocation>
        <location evidence="1">Membrane</location>
        <topology evidence="1">Single-pass type I membrane protein</topology>
    </subcellularLocation>
</comment>
<keyword evidence="10 15" id="KW-0472">Membrane</keyword>
<dbReference type="GO" id="GO:0005524">
    <property type="term" value="F:ATP binding"/>
    <property type="evidence" value="ECO:0007669"/>
    <property type="project" value="UniProtKB-UniRule"/>
</dbReference>
<keyword evidence="6 15" id="KW-0547">Nucleotide-binding</keyword>
<feature type="compositionally biased region" description="Polar residues" evidence="19">
    <location>
        <begin position="1320"/>
        <end position="1335"/>
    </location>
</feature>
<dbReference type="FunFam" id="2.10.220.10:FF:000024">
    <property type="entry name" value="Receptor protein-tyrosine kinase"/>
    <property type="match status" value="1"/>
</dbReference>
<evidence type="ECO:0000256" key="9">
    <source>
        <dbReference type="ARBA" id="ARBA00022989"/>
    </source>
</evidence>
<keyword evidence="7 15" id="KW-0418">Kinase</keyword>
<dbReference type="EMBL" id="GIIL01007452">
    <property type="protein sequence ID" value="NOV51178.1"/>
    <property type="molecule type" value="Transcribed_RNA"/>
</dbReference>
<protein>
    <recommendedName>
        <fullName evidence="15">Receptor protein-tyrosine kinase</fullName>
        <ecNumber evidence="15">2.7.10.1</ecNumber>
    </recommendedName>
</protein>
<dbReference type="PRINTS" id="PR00109">
    <property type="entry name" value="TYRKINASE"/>
</dbReference>
<evidence type="ECO:0000256" key="5">
    <source>
        <dbReference type="ARBA" id="ARBA00022692"/>
    </source>
</evidence>
<keyword evidence="2" id="KW-0217">Developmental protein</keyword>
<dbReference type="PIRSF" id="PIRSF000619">
    <property type="entry name" value="TyrPK_EGF-R"/>
    <property type="match status" value="1"/>
</dbReference>
<evidence type="ECO:0000313" key="24">
    <source>
        <dbReference type="EMBL" id="NOV51178.1"/>
    </source>
</evidence>
<dbReference type="EC" id="2.7.10.1" evidence="15"/>
<dbReference type="SUPFAM" id="SSF56112">
    <property type="entry name" value="Protein kinase-like (PK-like)"/>
    <property type="match status" value="1"/>
</dbReference>
<keyword evidence="11 15" id="KW-0829">Tyrosine-protein kinase</keyword>
<dbReference type="InterPro" id="IPR006211">
    <property type="entry name" value="Furin-like_Cys-rich_dom"/>
</dbReference>
<feature type="transmembrane region" description="Helical" evidence="20">
    <location>
        <begin position="800"/>
        <end position="822"/>
    </location>
</feature>
<comment type="similarity">
    <text evidence="15">Belongs to the protein kinase superfamily. Tyr protein kinase family. EGF receptor subfamily.</text>
</comment>
<dbReference type="Gene3D" id="1.10.510.10">
    <property type="entry name" value="Transferase(Phosphotransferase) domain 1"/>
    <property type="match status" value="1"/>
</dbReference>
<dbReference type="Gene3D" id="3.30.200.20">
    <property type="entry name" value="Phosphorylase Kinase, domain 1"/>
    <property type="match status" value="1"/>
</dbReference>
<keyword evidence="9 20" id="KW-1133">Transmembrane helix</keyword>
<evidence type="ECO:0000256" key="13">
    <source>
        <dbReference type="ARBA" id="ARBA00023180"/>
    </source>
</evidence>
<dbReference type="PANTHER" id="PTHR24416">
    <property type="entry name" value="TYROSINE-PROTEIN KINASE RECEPTOR"/>
    <property type="match status" value="1"/>
</dbReference>
<sequence>MLDFKLFILAVLTGVSFGLVEGDKDIEERVCIGTNGRMSVPSNRDHHYRNLKDRFTNCTYVDGNLELTWLQDPNLDLSFLQYIREVTGYVLISHVDVPRVVLPRLQIIRGRTLFKLNVRTEEFALLVTLSKMLTLELPSLRDVLSGGVAMLNNYNLCHVKTINWEEIMTAQPKAPYIYSYNFTQPERACPACHANCTAGCWGDGEENCQKFSKTNCSPQCYQGRCFGPNPRECCHLFCAGGCTGPKQSDCLACRNFFDDGVCTQECPPMKRYNPITYSWETNPAGKYAYGATCVRNCPDHLLKDSGACVRSCPEKKKAVDGECVPCDGPCPKTCPATESIHAGNIDSFKDCTIIEGSLEILDHTFKGYQHIYANFSFGPRYHEMHPDRLEVFSTLKEVTGFINIQGSHEAFTNLSYFRKLETIGGRQLKENFFASLYIVKTSLKSLELKSLKRINSGAVVILENKELCFAENIDWRNITKSSEHNPLLENNKPKSVCQAEGQVCHEQCSRKGCWGAGPDQCLECSAYKFEDTCVGNCSDIPGVYNAGNSRCEPCHEHCAGGCTGPGADNCIFCKAVRDGPYCTPSCPLGKYNKGGICESCHPTCVDGCTGPADTIGHGGCNSCQKAIINGDVTVERCLYETEPCPDGYYYEWVGPQEQGPLKSLAGKAICRKCHPRCSKCTGYGFHEKVCQQCADYKRGEQCEDECPMDHYADDDRKECIPCDSECRGCFAEGPGGCIQCRNFKIYEEGGRPDNTSAFNCTKFCPPEYPHKIFPLDHIEPYCSVKPIEMGSRLEAEQNNALTIGVFTVSAFLLVAFGFFLWYCRQKTRAKEETVKMTRVLTGCEDSEPLRPSNVRPNLAKLRIVKEAEMRRGAMLGCGAFGRVYKGVWVPEGENVKIPVAIKVLREETNANTSKEFLEEAYIMATVEHPNLLQLLAVCMTSQMMLITQLMPLGCLLDYVRTHREKIGSKALLNWSTQIARGMAYLEERRLVHRDLAARNVLVQNPNCVKITDFGLAKLLDVNEDEYKAAGGKMPIKWLALECIQHRIFTHKSDVWAFGVTIWELLTYGARPYENISAKDVPELIENGLKLPQPAICTLDIYCILVSCWMLDAEARPSFKQLTETFAEKAADPGRYLYIPGDKFMRLPTYTTQDEKDLIKNLATALGPETVVEADEYLQPKSRTVTILPPSAGPQVANNVTENGQVSPDSVMGSLGQKRYSSDPVNGDTTDEVDTKRAEAHIGRIKLDLPLDEDDYLMPSTQTSAYMDLIGDSKHPEQRTYPDFLPAIDNPEYLLSSGVCNGPPPTQTLGIPLTVPFSQIPGQNFSQPSSVTQTSLDKVDLKESADSLQRQRSNKEDEISDHEYYNDVQRELQPLRRSETTV</sequence>
<evidence type="ECO:0000256" key="16">
    <source>
        <dbReference type="PIRSR" id="PIRSR000619-1"/>
    </source>
</evidence>
<dbReference type="InterPro" id="IPR017441">
    <property type="entry name" value="Protein_kinase_ATP_BS"/>
</dbReference>
<keyword evidence="8 15" id="KW-0067">ATP-binding</keyword>
<keyword evidence="5 20" id="KW-0812">Transmembrane</keyword>
<dbReference type="FunFam" id="3.80.20.20:FF:000009">
    <property type="entry name" value="Receptor protein-tyrosine kinase"/>
    <property type="match status" value="1"/>
</dbReference>
<evidence type="ECO:0000256" key="15">
    <source>
        <dbReference type="PIRNR" id="PIRNR000619"/>
    </source>
</evidence>
<dbReference type="InterPro" id="IPR017896">
    <property type="entry name" value="4Fe4S_Fe-S-bd"/>
</dbReference>
<evidence type="ECO:0000256" key="18">
    <source>
        <dbReference type="PROSITE-ProRule" id="PRU10141"/>
    </source>
</evidence>